<gene>
    <name evidence="1" type="ORF">AJ80_03465</name>
</gene>
<sequence>MIMEVGSHVNTLSLFHSPNKWSQADLSGLHIEEHDRTHAVTIVGFAALATDFAQPTKKEIAWFTVHDNQFWKCFDNIWQANDLSKEGNSIQAELDHIAMDFIRLGNSTHLISPYQKPTHPDFPPCSFEYKGRKFMKKFELRKSSI</sequence>
<accession>A0A2B7YIZ8</accession>
<dbReference type="OrthoDB" id="4500274at2759"/>
<dbReference type="EMBL" id="PDNA01000038">
    <property type="protein sequence ID" value="PGH20838.1"/>
    <property type="molecule type" value="Genomic_DNA"/>
</dbReference>
<protein>
    <submittedName>
        <fullName evidence="1">Uncharacterized protein</fullName>
    </submittedName>
</protein>
<organism evidence="1 2">
    <name type="scientific">Polytolypa hystricis (strain UAMH7299)</name>
    <dbReference type="NCBI Taxonomy" id="1447883"/>
    <lineage>
        <taxon>Eukaryota</taxon>
        <taxon>Fungi</taxon>
        <taxon>Dikarya</taxon>
        <taxon>Ascomycota</taxon>
        <taxon>Pezizomycotina</taxon>
        <taxon>Eurotiomycetes</taxon>
        <taxon>Eurotiomycetidae</taxon>
        <taxon>Onygenales</taxon>
        <taxon>Onygenales incertae sedis</taxon>
        <taxon>Polytolypa</taxon>
    </lineage>
</organism>
<reference evidence="1 2" key="1">
    <citation type="submission" date="2017-10" db="EMBL/GenBank/DDBJ databases">
        <title>Comparative genomics in systemic dimorphic fungi from Ajellomycetaceae.</title>
        <authorList>
            <person name="Munoz J.F."/>
            <person name="Mcewen J.G."/>
            <person name="Clay O.K."/>
            <person name="Cuomo C.A."/>
        </authorList>
    </citation>
    <scope>NUCLEOTIDE SEQUENCE [LARGE SCALE GENOMIC DNA]</scope>
    <source>
        <strain evidence="1 2">UAMH7299</strain>
    </source>
</reference>
<keyword evidence="2" id="KW-1185">Reference proteome</keyword>
<dbReference type="AlphaFoldDB" id="A0A2B7YIZ8"/>
<dbReference type="Proteomes" id="UP000224634">
    <property type="component" value="Unassembled WGS sequence"/>
</dbReference>
<evidence type="ECO:0000313" key="2">
    <source>
        <dbReference type="Proteomes" id="UP000224634"/>
    </source>
</evidence>
<comment type="caution">
    <text evidence="1">The sequence shown here is derived from an EMBL/GenBank/DDBJ whole genome shotgun (WGS) entry which is preliminary data.</text>
</comment>
<evidence type="ECO:0000313" key="1">
    <source>
        <dbReference type="EMBL" id="PGH20838.1"/>
    </source>
</evidence>
<proteinExistence type="predicted"/>
<name>A0A2B7YIZ8_POLH7</name>